<evidence type="ECO:0000256" key="3">
    <source>
        <dbReference type="ARBA" id="ARBA00012438"/>
    </source>
</evidence>
<evidence type="ECO:0000256" key="9">
    <source>
        <dbReference type="ARBA" id="ARBA00023012"/>
    </source>
</evidence>
<dbReference type="Gene3D" id="1.10.287.130">
    <property type="match status" value="1"/>
</dbReference>
<dbReference type="InterPro" id="IPR050736">
    <property type="entry name" value="Sensor_HK_Regulatory"/>
</dbReference>
<proteinExistence type="predicted"/>
<keyword evidence="4" id="KW-0597">Phosphoprotein</keyword>
<evidence type="ECO:0000259" key="11">
    <source>
        <dbReference type="PROSITE" id="PS50109"/>
    </source>
</evidence>
<dbReference type="InterPro" id="IPR005467">
    <property type="entry name" value="His_kinase_dom"/>
</dbReference>
<dbReference type="PROSITE" id="PS50109">
    <property type="entry name" value="HIS_KIN"/>
    <property type="match status" value="1"/>
</dbReference>
<organism evidence="13 14">
    <name type="scientific">Winogradskya humida</name>
    <dbReference type="NCBI Taxonomy" id="113566"/>
    <lineage>
        <taxon>Bacteria</taxon>
        <taxon>Bacillati</taxon>
        <taxon>Actinomycetota</taxon>
        <taxon>Actinomycetes</taxon>
        <taxon>Micromonosporales</taxon>
        <taxon>Micromonosporaceae</taxon>
        <taxon>Winogradskya</taxon>
    </lineage>
</organism>
<dbReference type="PANTHER" id="PTHR43711">
    <property type="entry name" value="TWO-COMPONENT HISTIDINE KINASE"/>
    <property type="match status" value="1"/>
</dbReference>
<dbReference type="Pfam" id="PF05227">
    <property type="entry name" value="CHASE3"/>
    <property type="match status" value="1"/>
</dbReference>
<feature type="domain" description="Histidine kinase" evidence="11">
    <location>
        <begin position="420"/>
        <end position="642"/>
    </location>
</feature>
<comment type="subcellular location">
    <subcellularLocation>
        <location evidence="2">Cell membrane</location>
    </subcellularLocation>
</comment>
<keyword evidence="9" id="KW-0902">Two-component regulatory system</keyword>
<evidence type="ECO:0000256" key="1">
    <source>
        <dbReference type="ARBA" id="ARBA00000085"/>
    </source>
</evidence>
<evidence type="ECO:0000256" key="7">
    <source>
        <dbReference type="ARBA" id="ARBA00022777"/>
    </source>
</evidence>
<dbReference type="InterPro" id="IPR004358">
    <property type="entry name" value="Sig_transdc_His_kin-like_C"/>
</dbReference>
<evidence type="ECO:0000256" key="10">
    <source>
        <dbReference type="SAM" id="Phobius"/>
    </source>
</evidence>
<keyword evidence="10" id="KW-0472">Membrane</keyword>
<dbReference type="PRINTS" id="PR00344">
    <property type="entry name" value="BCTRLSENSOR"/>
</dbReference>
<feature type="domain" description="HAMP" evidence="12">
    <location>
        <begin position="201"/>
        <end position="253"/>
    </location>
</feature>
<dbReference type="SUPFAM" id="SSF55781">
    <property type="entry name" value="GAF domain-like"/>
    <property type="match status" value="1"/>
</dbReference>
<dbReference type="Pfam" id="PF02518">
    <property type="entry name" value="HATPase_c"/>
    <property type="match status" value="1"/>
</dbReference>
<keyword evidence="14" id="KW-1185">Reference proteome</keyword>
<feature type="transmembrane region" description="Helical" evidence="10">
    <location>
        <begin position="179"/>
        <end position="198"/>
    </location>
</feature>
<evidence type="ECO:0000259" key="12">
    <source>
        <dbReference type="PROSITE" id="PS50885"/>
    </source>
</evidence>
<dbReference type="PANTHER" id="PTHR43711:SF1">
    <property type="entry name" value="HISTIDINE KINASE 1"/>
    <property type="match status" value="1"/>
</dbReference>
<name>A0ABQ3ZJ66_9ACTN</name>
<protein>
    <recommendedName>
        <fullName evidence="3">histidine kinase</fullName>
        <ecNumber evidence="3">2.7.13.3</ecNumber>
    </recommendedName>
</protein>
<evidence type="ECO:0000256" key="5">
    <source>
        <dbReference type="ARBA" id="ARBA00022679"/>
    </source>
</evidence>
<keyword evidence="6 10" id="KW-0812">Transmembrane</keyword>
<dbReference type="Pfam" id="PF00672">
    <property type="entry name" value="HAMP"/>
    <property type="match status" value="1"/>
</dbReference>
<evidence type="ECO:0000313" key="14">
    <source>
        <dbReference type="Proteomes" id="UP000603200"/>
    </source>
</evidence>
<dbReference type="SMART" id="SM00387">
    <property type="entry name" value="HATPase_c"/>
    <property type="match status" value="1"/>
</dbReference>
<dbReference type="PROSITE" id="PS50885">
    <property type="entry name" value="HAMP"/>
    <property type="match status" value="1"/>
</dbReference>
<evidence type="ECO:0000256" key="4">
    <source>
        <dbReference type="ARBA" id="ARBA00022553"/>
    </source>
</evidence>
<dbReference type="InterPro" id="IPR003594">
    <property type="entry name" value="HATPase_dom"/>
</dbReference>
<dbReference type="InterPro" id="IPR036097">
    <property type="entry name" value="HisK_dim/P_sf"/>
</dbReference>
<dbReference type="SUPFAM" id="SSF47384">
    <property type="entry name" value="Homodimeric domain of signal transducing histidine kinase"/>
    <property type="match status" value="1"/>
</dbReference>
<dbReference type="InterPro" id="IPR007891">
    <property type="entry name" value="CHASE3"/>
</dbReference>
<dbReference type="EC" id="2.7.13.3" evidence="3"/>
<dbReference type="SMART" id="SM00388">
    <property type="entry name" value="HisKA"/>
    <property type="match status" value="1"/>
</dbReference>
<dbReference type="InterPro" id="IPR003660">
    <property type="entry name" value="HAMP_dom"/>
</dbReference>
<comment type="caution">
    <text evidence="13">The sequence shown here is derived from an EMBL/GenBank/DDBJ whole genome shotgun (WGS) entry which is preliminary data.</text>
</comment>
<dbReference type="SMART" id="SM00304">
    <property type="entry name" value="HAMP"/>
    <property type="match status" value="1"/>
</dbReference>
<accession>A0ABQ3ZJ66</accession>
<keyword evidence="8 10" id="KW-1133">Transmembrane helix</keyword>
<dbReference type="SMART" id="SM00065">
    <property type="entry name" value="GAF"/>
    <property type="match status" value="1"/>
</dbReference>
<sequence>MGSLGRRVHAGFILLILLFLGYVITQLVVTERLQTRHAARATRLEAARDANVAVLQHMTDAETGVRGFQLTGEDLFLDPYDKGRGGAFIALDTVAATTTDPAVLQLLKQERAAASQWLYAFATPVVNAGVADPEYPLTRRGKDLFDGIRASNAAVDAAIRADQAATTDHDRREQRLAQLLFESLGVALLGGTMLFGLWSRRTLIAPLEHIRGTLQRLASGELSARAVPAGPKELRTVIRTLNDLAAETERLHAADRARIHRTDLRQAVAVELRDTHDPALMARRIAAMIGEALGADAVHGRISADVTHGLTVSWPQEAPSLSARTVQEVLAGEPGVALTVPHIQGAIAVPIAGDANCPPGLLYVVRHERPEWSDDERRLLVTLAREIDHAVRQQRLHARQARLIGELRGLDERKDVFVSTVTHELRTPLTSILGYTEMLSDGDGGELSPLQQRGVSAILRNAHRLQATVADLLLLDKAGAAIGEHDDAGGDSAPVDLATTAATVHAEFAPVARGRDVTLTGDAAPVWVHGDARRLERALRNLFDNALKFTAAGGHVTYHVRAEGSDAVFCVTDTGIGIPEGDLPGMFTPFHRAANAMDQAVQGPGLGLAIVRTIVTEHGGTVRVQSRLDHGSTFTVTLPLTAVPSPA</sequence>
<dbReference type="SUPFAM" id="SSF55874">
    <property type="entry name" value="ATPase domain of HSP90 chaperone/DNA topoisomerase II/histidine kinase"/>
    <property type="match status" value="1"/>
</dbReference>
<dbReference type="InterPro" id="IPR003661">
    <property type="entry name" value="HisK_dim/P_dom"/>
</dbReference>
<dbReference type="RefSeq" id="WP_203835814.1">
    <property type="nucleotide sequence ID" value="NZ_BAAATV010000003.1"/>
</dbReference>
<dbReference type="InterPro" id="IPR003018">
    <property type="entry name" value="GAF"/>
</dbReference>
<dbReference type="EMBL" id="BOMN01000021">
    <property type="protein sequence ID" value="GIE18552.1"/>
    <property type="molecule type" value="Genomic_DNA"/>
</dbReference>
<dbReference type="Gene3D" id="6.10.340.10">
    <property type="match status" value="1"/>
</dbReference>
<evidence type="ECO:0000256" key="8">
    <source>
        <dbReference type="ARBA" id="ARBA00022989"/>
    </source>
</evidence>
<dbReference type="InterPro" id="IPR036890">
    <property type="entry name" value="HATPase_C_sf"/>
</dbReference>
<dbReference type="Proteomes" id="UP000603200">
    <property type="component" value="Unassembled WGS sequence"/>
</dbReference>
<evidence type="ECO:0000256" key="6">
    <source>
        <dbReference type="ARBA" id="ARBA00022692"/>
    </source>
</evidence>
<dbReference type="CDD" id="cd00082">
    <property type="entry name" value="HisKA"/>
    <property type="match status" value="1"/>
</dbReference>
<evidence type="ECO:0000256" key="2">
    <source>
        <dbReference type="ARBA" id="ARBA00004236"/>
    </source>
</evidence>
<keyword evidence="5" id="KW-0808">Transferase</keyword>
<dbReference type="Gene3D" id="3.30.565.10">
    <property type="entry name" value="Histidine kinase-like ATPase, C-terminal domain"/>
    <property type="match status" value="1"/>
</dbReference>
<evidence type="ECO:0000313" key="13">
    <source>
        <dbReference type="EMBL" id="GIE18552.1"/>
    </source>
</evidence>
<comment type="catalytic activity">
    <reaction evidence="1">
        <text>ATP + protein L-histidine = ADP + protein N-phospho-L-histidine.</text>
        <dbReference type="EC" id="2.7.13.3"/>
    </reaction>
</comment>
<keyword evidence="7" id="KW-0418">Kinase</keyword>
<gene>
    <name evidence="13" type="ORF">Ahu01nite_016540</name>
</gene>
<reference evidence="13 14" key="1">
    <citation type="submission" date="2021-01" db="EMBL/GenBank/DDBJ databases">
        <title>Whole genome shotgun sequence of Actinoplanes humidus NBRC 14915.</title>
        <authorList>
            <person name="Komaki H."/>
            <person name="Tamura T."/>
        </authorList>
    </citation>
    <scope>NUCLEOTIDE SEQUENCE [LARGE SCALE GENOMIC DNA]</scope>
    <source>
        <strain evidence="13 14">NBRC 14915</strain>
    </source>
</reference>
<dbReference type="Pfam" id="PF00512">
    <property type="entry name" value="HisKA"/>
    <property type="match status" value="1"/>
</dbReference>
<feature type="transmembrane region" description="Helical" evidence="10">
    <location>
        <begin position="12"/>
        <end position="30"/>
    </location>
</feature>